<organism evidence="1 2">
    <name type="scientific">Oleiagrimonas citrea</name>
    <dbReference type="NCBI Taxonomy" id="1665687"/>
    <lineage>
        <taxon>Bacteria</taxon>
        <taxon>Pseudomonadati</taxon>
        <taxon>Pseudomonadota</taxon>
        <taxon>Gammaproteobacteria</taxon>
        <taxon>Lysobacterales</taxon>
        <taxon>Rhodanobacteraceae</taxon>
        <taxon>Oleiagrimonas</taxon>
    </lineage>
</organism>
<dbReference type="AlphaFoldDB" id="A0A846ZKM8"/>
<dbReference type="EMBL" id="JAAZQD010000002">
    <property type="protein sequence ID" value="NKZ38133.1"/>
    <property type="molecule type" value="Genomic_DNA"/>
</dbReference>
<evidence type="ECO:0000313" key="1">
    <source>
        <dbReference type="EMBL" id="NKZ38133.1"/>
    </source>
</evidence>
<keyword evidence="2" id="KW-1185">Reference proteome</keyword>
<gene>
    <name evidence="1" type="ORF">HF690_04095</name>
</gene>
<accession>A0A846ZKM8</accession>
<dbReference type="RefSeq" id="WP_168608557.1">
    <property type="nucleotide sequence ID" value="NZ_JAAZQD010000002.1"/>
</dbReference>
<dbReference type="Proteomes" id="UP000541636">
    <property type="component" value="Unassembled WGS sequence"/>
</dbReference>
<protein>
    <submittedName>
        <fullName evidence="1">Uncharacterized protein</fullName>
    </submittedName>
</protein>
<sequence length="576" mass="62333">MKGKRFAIGGALLVATLAACSHKPSDTPLSYVPNDTPYLLANIQPMDADIRAAIYKQADQQLPMQVAQMHQTAAKLKEKDPKVAALLDVFADEFDGRTMEQSIRHMGLDPDGRSAFYGLGLSPVMRFQLSDPAAFQAFVGRIEKALGTSLSKATLDNVTYQYADFDKNAKLRFLTAERNKQAVLALLPANADEAMIRLALGLKHPARSIEDSGKLKKLIDAEGYQPYAASYVDFRQLPALIAGEKDPMLKALLASSPDAATKLPASCKADFDRMAARMPMISFGLTKLKPEHIGYRVNVALAPDIAKTFAGIDVGLPGLSGNAPAPLDLAIALPVKEFRAFWMAQADAVSAKPFTCPALTKLNDGFAKLRMAVQKTAVPPVNDLRGLRVMIDRFDMPTSDSDSKMPKIAGRLLIASDNPEGILAMAQMAAPPLSQMKLEKDGKPVALPADLTQKAGGEPAWVAMTDHLLAIAVGTGEDQHLTRDMKASGKAAGALAAFRLNGDMYRKWVDAMTDKVIGPMQHAAAQNKDPNAAKQAQEMAQRMQQLKEQAEHIDNIAEKFHADDKGITVDVDVQRH</sequence>
<evidence type="ECO:0000313" key="2">
    <source>
        <dbReference type="Proteomes" id="UP000541636"/>
    </source>
</evidence>
<reference evidence="1 2" key="1">
    <citation type="journal article" date="2017" name="Int. J. Syst. Evol. Microbiol.">
        <title>Oleiagrimonas citrea sp. nov., a marine bacterium isolated from tidal flat sediment and emended description of the genus Oleiagrimonas Fang et al. 2015 and Oleiagrimonas soli.</title>
        <authorList>
            <person name="Yang S.H."/>
            <person name="Seo H.S."/>
            <person name="Seong C.N."/>
            <person name="Kwon K.K."/>
        </authorList>
    </citation>
    <scope>NUCLEOTIDE SEQUENCE [LARGE SCALE GENOMIC DNA]</scope>
    <source>
        <strain evidence="1 2">MEBiC09124</strain>
    </source>
</reference>
<comment type="caution">
    <text evidence="1">The sequence shown here is derived from an EMBL/GenBank/DDBJ whole genome shotgun (WGS) entry which is preliminary data.</text>
</comment>
<name>A0A846ZKM8_9GAMM</name>
<dbReference type="PROSITE" id="PS51257">
    <property type="entry name" value="PROKAR_LIPOPROTEIN"/>
    <property type="match status" value="1"/>
</dbReference>
<proteinExistence type="predicted"/>